<gene>
    <name evidence="1" type="ORF">AS359_08365</name>
</gene>
<name>A0A0W7YUX2_9BURK</name>
<proteinExistence type="predicted"/>
<evidence type="ECO:0000313" key="1">
    <source>
        <dbReference type="EMBL" id="KUF38882.1"/>
    </source>
</evidence>
<comment type="caution">
    <text evidence="1">The sequence shown here is derived from an EMBL/GenBank/DDBJ whole genome shotgun (WGS) entry which is preliminary data.</text>
</comment>
<dbReference type="Proteomes" id="UP000053300">
    <property type="component" value="Unassembled WGS sequence"/>
</dbReference>
<evidence type="ECO:0000313" key="2">
    <source>
        <dbReference type="Proteomes" id="UP000053300"/>
    </source>
</evidence>
<sequence length="92" mass="10324">MTQTITLEPVQITDAGVVEGPADHTHPSLRLHYAITAVAKEEANSLYEKIREKYELGYVTAEQWVANMNAAIERWNEHLPDSATAIARAYEL</sequence>
<organism evidence="1 2">
    <name type="scientific">Comamonas kerstersii</name>
    <dbReference type="NCBI Taxonomy" id="225992"/>
    <lineage>
        <taxon>Bacteria</taxon>
        <taxon>Pseudomonadati</taxon>
        <taxon>Pseudomonadota</taxon>
        <taxon>Betaproteobacteria</taxon>
        <taxon>Burkholderiales</taxon>
        <taxon>Comamonadaceae</taxon>
        <taxon>Comamonas</taxon>
    </lineage>
</organism>
<dbReference type="RefSeq" id="WP_058880469.1">
    <property type="nucleotide sequence ID" value="NZ_LPXH01000038.1"/>
</dbReference>
<dbReference type="EMBL" id="LPXH01000038">
    <property type="protein sequence ID" value="KUF38882.1"/>
    <property type="molecule type" value="Genomic_DNA"/>
</dbReference>
<keyword evidence="2" id="KW-1185">Reference proteome</keyword>
<dbReference type="AlphaFoldDB" id="A0A0W7YUX2"/>
<accession>A0A0W7YUX2</accession>
<protein>
    <submittedName>
        <fullName evidence="1">Uncharacterized protein</fullName>
    </submittedName>
</protein>
<reference evidence="1 2" key="1">
    <citation type="submission" date="2015-12" db="EMBL/GenBank/DDBJ databases">
        <title>Complete genome sequence of a multi-drug resistant strain Acidovorax sp. 12322-1.</title>
        <authorList>
            <person name="Ming D."/>
            <person name="Wang M."/>
            <person name="Hu S."/>
            <person name="Zhou Y."/>
            <person name="Jiang T."/>
        </authorList>
    </citation>
    <scope>NUCLEOTIDE SEQUENCE [LARGE SCALE GENOMIC DNA]</scope>
    <source>
        <strain evidence="1 2">12322-1</strain>
    </source>
</reference>